<evidence type="ECO:0000256" key="1">
    <source>
        <dbReference type="SAM" id="Phobius"/>
    </source>
</evidence>
<keyword evidence="1" id="KW-1133">Transmembrane helix</keyword>
<comment type="caution">
    <text evidence="2">The sequence shown here is derived from an EMBL/GenBank/DDBJ whole genome shotgun (WGS) entry which is preliminary data.</text>
</comment>
<evidence type="ECO:0000313" key="2">
    <source>
        <dbReference type="EMBL" id="MCW3786254.1"/>
    </source>
</evidence>
<reference evidence="2" key="1">
    <citation type="submission" date="2022-10" db="EMBL/GenBank/DDBJ databases">
        <authorList>
            <person name="Yu W.X."/>
        </authorList>
    </citation>
    <scope>NUCLEOTIDE SEQUENCE</scope>
    <source>
        <strain evidence="2">AAT</strain>
    </source>
</reference>
<sequence>MWVIYNIKIKRFFKQILRILAIAIPIIALYFLYQPHFHIGSYEVFNPVFPRYLWWQCLVVFLIFINILGIFTFIILSLYFTSQRTRNEKTLPRLSKMFVNLTVEYLYADKYKIEKERDAFFAKIKRFTRYKLHIEALFTSIAKIQETVAVNHSDDFKELLSKTELHTKIDRFLYSYNLSDRILAMRIISYLRIRNADYEKKIYEYSDSKNYALRSEAYGALIRLMEGDNQLAEFIGSKFDLSLFDINTVVNAVIKNHKMNINYIDFLSSKLNRKIIVGLMLARYRYRKGSRSLILILNYIGNEDPILNQLAWSSFLKLVPKDEGVDIIMDRFEQETDDIKIMILKNSHDTQNEMYHKFLQDVISRSSLLIKIEAIKILFKEKFDFISPFVNSEDSDVMMALHEVSDLNINQ</sequence>
<protein>
    <submittedName>
        <fullName evidence="2">Uncharacterized protein</fullName>
    </submittedName>
</protein>
<dbReference type="RefSeq" id="WP_301189820.1">
    <property type="nucleotide sequence ID" value="NZ_JAPDPJ010000011.1"/>
</dbReference>
<accession>A0AAE3M352</accession>
<feature type="transmembrane region" description="Helical" evidence="1">
    <location>
        <begin position="53"/>
        <end position="80"/>
    </location>
</feature>
<proteinExistence type="predicted"/>
<dbReference type="EMBL" id="JAPDPJ010000011">
    <property type="protein sequence ID" value="MCW3786254.1"/>
    <property type="molecule type" value="Genomic_DNA"/>
</dbReference>
<keyword evidence="1" id="KW-0812">Transmembrane</keyword>
<dbReference type="Proteomes" id="UP001209229">
    <property type="component" value="Unassembled WGS sequence"/>
</dbReference>
<organism evidence="2 3">
    <name type="scientific">Plebeiibacterium sediminum</name>
    <dbReference type="NCBI Taxonomy" id="2992112"/>
    <lineage>
        <taxon>Bacteria</taxon>
        <taxon>Pseudomonadati</taxon>
        <taxon>Bacteroidota</taxon>
        <taxon>Bacteroidia</taxon>
        <taxon>Marinilabiliales</taxon>
        <taxon>Marinilabiliaceae</taxon>
        <taxon>Plebeiibacterium</taxon>
    </lineage>
</organism>
<feature type="transmembrane region" description="Helical" evidence="1">
    <location>
        <begin position="12"/>
        <end position="33"/>
    </location>
</feature>
<keyword evidence="1" id="KW-0472">Membrane</keyword>
<name>A0AAE3M352_9BACT</name>
<dbReference type="AlphaFoldDB" id="A0AAE3M352"/>
<evidence type="ECO:0000313" key="3">
    <source>
        <dbReference type="Proteomes" id="UP001209229"/>
    </source>
</evidence>
<gene>
    <name evidence="2" type="ORF">OM075_07240</name>
</gene>
<keyword evidence="3" id="KW-1185">Reference proteome</keyword>